<reference evidence="7" key="1">
    <citation type="submission" date="2019-10" db="EMBL/GenBank/DDBJ databases">
        <authorList>
            <person name="Nor Muhammad N."/>
        </authorList>
    </citation>
    <scope>NUCLEOTIDE SEQUENCE</scope>
</reference>
<evidence type="ECO:0000256" key="4">
    <source>
        <dbReference type="ARBA" id="ARBA00023136"/>
    </source>
</evidence>
<feature type="region of interest" description="Disordered" evidence="5">
    <location>
        <begin position="211"/>
        <end position="265"/>
    </location>
</feature>
<dbReference type="GO" id="GO:0016020">
    <property type="term" value="C:membrane"/>
    <property type="evidence" value="ECO:0007669"/>
    <property type="project" value="UniProtKB-SubCell"/>
</dbReference>
<comment type="subcellular location">
    <subcellularLocation>
        <location evidence="1">Membrane</location>
        <topology evidence="1">Multi-pass membrane protein</topology>
    </subcellularLocation>
</comment>
<evidence type="ECO:0000256" key="6">
    <source>
        <dbReference type="SAM" id="Phobius"/>
    </source>
</evidence>
<accession>A0A5K1K814</accession>
<dbReference type="Gene3D" id="1.20.1280.290">
    <property type="match status" value="2"/>
</dbReference>
<feature type="transmembrane region" description="Helical" evidence="6">
    <location>
        <begin position="42"/>
        <end position="63"/>
    </location>
</feature>
<dbReference type="SMART" id="SM00679">
    <property type="entry name" value="CTNS"/>
    <property type="match status" value="2"/>
</dbReference>
<feature type="transmembrane region" description="Helical" evidence="6">
    <location>
        <begin position="83"/>
        <end position="107"/>
    </location>
</feature>
<evidence type="ECO:0000256" key="3">
    <source>
        <dbReference type="ARBA" id="ARBA00022989"/>
    </source>
</evidence>
<sequence length="265" mass="29069">MAPNPVAENVFGTMGTICWTVQLVPQVWKSWRTKSTDGLSEYLMLLWGISCIFLGVYAIVQNLNVPLIVQPQIMSALSKRSKLTAVLMGVTIIVVSGGLEAGMIFAIRPAFNRGNRAPVTFFGIVSSVLLSCGLLPQYYEIYKYKEVIGVSIMFMFVDMMGGVFSDLSLAFKDRFDVIAGVAYSLVVVLDGIVLLCALILNPRAKRRRKQLEAMAAEEPVETPGEQHDSPLQDVRAPTSLEQTEGKPQADNSRTTSELEMAGRLA</sequence>
<proteinExistence type="predicted"/>
<dbReference type="InterPro" id="IPR051415">
    <property type="entry name" value="LAAT-1"/>
</dbReference>
<dbReference type="PANTHER" id="PTHR16201:SF37">
    <property type="entry name" value="PQ-LOOP REPEAT-CONTAINING PROTEIN"/>
    <property type="match status" value="1"/>
</dbReference>
<keyword evidence="4 6" id="KW-0472">Membrane</keyword>
<gene>
    <name evidence="7" type="primary">O59900</name>
</gene>
<evidence type="ECO:0000256" key="1">
    <source>
        <dbReference type="ARBA" id="ARBA00004141"/>
    </source>
</evidence>
<keyword evidence="3 6" id="KW-1133">Transmembrane helix</keyword>
<evidence type="ECO:0000256" key="2">
    <source>
        <dbReference type="ARBA" id="ARBA00022692"/>
    </source>
</evidence>
<feature type="transmembrane region" description="Helical" evidence="6">
    <location>
        <begin position="177"/>
        <end position="200"/>
    </location>
</feature>
<evidence type="ECO:0000313" key="7">
    <source>
        <dbReference type="EMBL" id="VWP02124.1"/>
    </source>
</evidence>
<dbReference type="Pfam" id="PF04193">
    <property type="entry name" value="PQ-loop"/>
    <property type="match status" value="2"/>
</dbReference>
<feature type="transmembrane region" description="Helical" evidence="6">
    <location>
        <begin position="147"/>
        <end position="165"/>
    </location>
</feature>
<protein>
    <submittedName>
        <fullName evidence="7">Cap60p</fullName>
    </submittedName>
</protein>
<dbReference type="AlphaFoldDB" id="A0A5K1K814"/>
<feature type="transmembrane region" description="Helical" evidence="6">
    <location>
        <begin position="119"/>
        <end position="135"/>
    </location>
</feature>
<organism evidence="7">
    <name type="scientific">Ganoderma boninense</name>
    <dbReference type="NCBI Taxonomy" id="34458"/>
    <lineage>
        <taxon>Eukaryota</taxon>
        <taxon>Fungi</taxon>
        <taxon>Dikarya</taxon>
        <taxon>Basidiomycota</taxon>
        <taxon>Agaricomycotina</taxon>
        <taxon>Agaricomycetes</taxon>
        <taxon>Polyporales</taxon>
        <taxon>Polyporaceae</taxon>
        <taxon>Ganoderma</taxon>
    </lineage>
</organism>
<dbReference type="PANTHER" id="PTHR16201">
    <property type="entry name" value="SEVEN TRANSMEMBRANE PROTEIN 1-RELATED"/>
    <property type="match status" value="1"/>
</dbReference>
<dbReference type="InterPro" id="IPR006603">
    <property type="entry name" value="PQ-loop_rpt"/>
</dbReference>
<evidence type="ECO:0000256" key="5">
    <source>
        <dbReference type="SAM" id="MobiDB-lite"/>
    </source>
</evidence>
<dbReference type="EMBL" id="LR729948">
    <property type="protein sequence ID" value="VWP02124.1"/>
    <property type="molecule type" value="Genomic_DNA"/>
</dbReference>
<keyword evidence="2 6" id="KW-0812">Transmembrane</keyword>
<name>A0A5K1K814_9APHY</name>